<dbReference type="CDD" id="cd17536">
    <property type="entry name" value="REC_YesN-like"/>
    <property type="match status" value="1"/>
</dbReference>
<accession>A0ABY6HIC3</accession>
<sequence length="321" mass="37711">MRRVLVADDESLMREALSRMIKKIDGFEVVHAVDNGKDAVELCQKEAIDIVFLDIMMPEMNGIETGQRIKKLNRDISIYILTAYNKLDYLQEAIKMKAEEYLLKPVSQSRIEEVLRSHLKENHPSKKENDRIKPLLDFSNYREMYYGIPEYVEKLEAEADYKEIISDLIKAYPQTAQKIRSLANSPVGHKKEFEYRLVQSMDAVYRDQAIEKHPIFVEVFKFLDDHLLENIGLTEITQCCKLSQGYLSRIFKEAFGISVMAYIHMRKMSLAKWYFLKHQTSLTDAAYRLGYNESSYFSKVFKKYEHVTVLEYKKSLNSDYR</sequence>
<evidence type="ECO:0000313" key="9">
    <source>
        <dbReference type="Proteomes" id="UP001163550"/>
    </source>
</evidence>
<dbReference type="InterPro" id="IPR011006">
    <property type="entry name" value="CheY-like_superfamily"/>
</dbReference>
<dbReference type="Gene3D" id="1.10.10.60">
    <property type="entry name" value="Homeodomain-like"/>
    <property type="match status" value="2"/>
</dbReference>
<proteinExistence type="predicted"/>
<evidence type="ECO:0000256" key="1">
    <source>
        <dbReference type="ARBA" id="ARBA00018672"/>
    </source>
</evidence>
<keyword evidence="9" id="KW-1185">Reference proteome</keyword>
<dbReference type="RefSeq" id="WP_228879339.1">
    <property type="nucleotide sequence ID" value="NZ_CABIIK010000010.1"/>
</dbReference>
<dbReference type="SUPFAM" id="SSF52172">
    <property type="entry name" value="CheY-like"/>
    <property type="match status" value="1"/>
</dbReference>
<evidence type="ECO:0000313" key="8">
    <source>
        <dbReference type="EMBL" id="UYO63313.1"/>
    </source>
</evidence>
<dbReference type="Gene3D" id="3.40.50.2300">
    <property type="match status" value="1"/>
</dbReference>
<protein>
    <recommendedName>
        <fullName evidence="1">Stage 0 sporulation protein A homolog</fullName>
    </recommendedName>
</protein>
<dbReference type="PROSITE" id="PS01124">
    <property type="entry name" value="HTH_ARAC_FAMILY_2"/>
    <property type="match status" value="1"/>
</dbReference>
<dbReference type="EMBL" id="CP087994">
    <property type="protein sequence ID" value="UYO63313.1"/>
    <property type="molecule type" value="Genomic_DNA"/>
</dbReference>
<dbReference type="SUPFAM" id="SSF46689">
    <property type="entry name" value="Homeodomain-like"/>
    <property type="match status" value="2"/>
</dbReference>
<gene>
    <name evidence="8" type="ORF">LNN31_02385</name>
</gene>
<feature type="domain" description="Response regulatory" evidence="7">
    <location>
        <begin position="3"/>
        <end position="119"/>
    </location>
</feature>
<dbReference type="PANTHER" id="PTHR43228:SF1">
    <property type="entry name" value="TWO-COMPONENT RESPONSE REGULATOR ARR22"/>
    <property type="match status" value="1"/>
</dbReference>
<dbReference type="InterPro" id="IPR001789">
    <property type="entry name" value="Sig_transdc_resp-reg_receiver"/>
</dbReference>
<dbReference type="InterPro" id="IPR009057">
    <property type="entry name" value="Homeodomain-like_sf"/>
</dbReference>
<dbReference type="SMART" id="SM00448">
    <property type="entry name" value="REC"/>
    <property type="match status" value="1"/>
</dbReference>
<evidence type="ECO:0000256" key="3">
    <source>
        <dbReference type="ARBA" id="ARBA00023163"/>
    </source>
</evidence>
<dbReference type="InterPro" id="IPR052048">
    <property type="entry name" value="ST_Response_Regulator"/>
</dbReference>
<comment type="function">
    <text evidence="4">May play the central regulatory role in sporulation. It may be an element of the effector pathway responsible for the activation of sporulation genes in response to nutritional stress. Spo0A may act in concert with spo0H (a sigma factor) to control the expression of some genes that are critical to the sporulation process.</text>
</comment>
<evidence type="ECO:0000256" key="2">
    <source>
        <dbReference type="ARBA" id="ARBA00023015"/>
    </source>
</evidence>
<dbReference type="SMART" id="SM00342">
    <property type="entry name" value="HTH_ARAC"/>
    <property type="match status" value="1"/>
</dbReference>
<dbReference type="PROSITE" id="PS50110">
    <property type="entry name" value="RESPONSE_REGULATORY"/>
    <property type="match status" value="1"/>
</dbReference>
<dbReference type="PANTHER" id="PTHR43228">
    <property type="entry name" value="TWO-COMPONENT RESPONSE REGULATOR"/>
    <property type="match status" value="1"/>
</dbReference>
<dbReference type="Pfam" id="PF00072">
    <property type="entry name" value="Response_reg"/>
    <property type="match status" value="1"/>
</dbReference>
<dbReference type="InterPro" id="IPR018060">
    <property type="entry name" value="HTH_AraC"/>
</dbReference>
<dbReference type="Pfam" id="PF12833">
    <property type="entry name" value="HTH_18"/>
    <property type="match status" value="1"/>
</dbReference>
<evidence type="ECO:0000256" key="4">
    <source>
        <dbReference type="ARBA" id="ARBA00024867"/>
    </source>
</evidence>
<evidence type="ECO:0000256" key="5">
    <source>
        <dbReference type="PROSITE-ProRule" id="PRU00169"/>
    </source>
</evidence>
<keyword evidence="3" id="KW-0804">Transcription</keyword>
<evidence type="ECO:0000259" key="6">
    <source>
        <dbReference type="PROSITE" id="PS01124"/>
    </source>
</evidence>
<evidence type="ECO:0000259" key="7">
    <source>
        <dbReference type="PROSITE" id="PS50110"/>
    </source>
</evidence>
<keyword evidence="5" id="KW-0597">Phosphoprotein</keyword>
<reference evidence="8" key="1">
    <citation type="submission" date="2021-11" db="EMBL/GenBank/DDBJ databases">
        <title>Isoprene-degrading acetogen.</title>
        <authorList>
            <person name="Yang Y."/>
            <person name="Jin H."/>
            <person name="Yan J."/>
        </authorList>
    </citation>
    <scope>NUCLEOTIDE SEQUENCE</scope>
    <source>
        <strain evidence="8">Berkeley</strain>
    </source>
</reference>
<dbReference type="Proteomes" id="UP001163550">
    <property type="component" value="Chromosome"/>
</dbReference>
<organism evidence="8 9">
    <name type="scientific">Acetobacterium wieringae</name>
    <dbReference type="NCBI Taxonomy" id="52694"/>
    <lineage>
        <taxon>Bacteria</taxon>
        <taxon>Bacillati</taxon>
        <taxon>Bacillota</taxon>
        <taxon>Clostridia</taxon>
        <taxon>Eubacteriales</taxon>
        <taxon>Eubacteriaceae</taxon>
        <taxon>Acetobacterium</taxon>
    </lineage>
</organism>
<feature type="modified residue" description="4-aspartylphosphate" evidence="5">
    <location>
        <position position="54"/>
    </location>
</feature>
<keyword evidence="2" id="KW-0805">Transcription regulation</keyword>
<name>A0ABY6HIC3_9FIRM</name>
<feature type="domain" description="HTH araC/xylS-type" evidence="6">
    <location>
        <begin position="217"/>
        <end position="315"/>
    </location>
</feature>